<proteinExistence type="predicted"/>
<reference evidence="2 3" key="1">
    <citation type="journal article" date="2015" name="Microbiome">
        <title>Genomic resolution of linkages in carbon, nitrogen, and sulfur cycling among widespread estuary sediment bacteria.</title>
        <authorList>
            <person name="Baker B.J."/>
            <person name="Lazar C.S."/>
            <person name="Teske A.P."/>
            <person name="Dick G.J."/>
        </authorList>
    </citation>
    <scope>NUCLEOTIDE SEQUENCE [LARGE SCALE GENOMIC DNA]</scope>
    <source>
        <strain evidence="2">DG_54_3</strain>
    </source>
</reference>
<evidence type="ECO:0000313" key="2">
    <source>
        <dbReference type="EMBL" id="KPJ69965.1"/>
    </source>
</evidence>
<evidence type="ECO:0008006" key="4">
    <source>
        <dbReference type="Google" id="ProtNLM"/>
    </source>
</evidence>
<dbReference type="AlphaFoldDB" id="A0A0S7Y5C3"/>
<feature type="signal peptide" evidence="1">
    <location>
        <begin position="1"/>
        <end position="21"/>
    </location>
</feature>
<feature type="chain" id="PRO_5006640413" description="TonB-dependent receptor-like beta-barrel domain-containing protein" evidence="1">
    <location>
        <begin position="22"/>
        <end position="796"/>
    </location>
</feature>
<evidence type="ECO:0000313" key="3">
    <source>
        <dbReference type="Proteomes" id="UP000051861"/>
    </source>
</evidence>
<name>A0A0S7Y5C3_UNCSA</name>
<dbReference type="EMBL" id="LIZX01000010">
    <property type="protein sequence ID" value="KPJ69965.1"/>
    <property type="molecule type" value="Genomic_DNA"/>
</dbReference>
<accession>A0A0S7Y5C3</accession>
<gene>
    <name evidence="2" type="ORF">AMJ44_01390</name>
</gene>
<sequence length="796" mass="92309">MKVRFLQILIALLLVSPKILPGNEEDPLFLTTIVFPQFYIDTLPGAYFYPTFFENFAPDTTVLIEESNGFSLIDSPHVYFEGDSYTDFNWFHDGYNINSVLETGAPSILLPFSSIHTYELMGESPLYRGYGLNILSPSPRRTYLKLWASNVWPNMGSFIPAATSFVNPHPTEEGRNQFLYSERRKILSNYFVDFSFGRKFIKSALSLSLTYFDIERQFNDFSTFDETFEEKGKLFLVKSKYQKEIKGGFFNITAAYNAHSRDRAFAELGRLPQETFDKDRKAFFTGIHLERKRLNIRFSYCSEKEDLVPSSLNHLKDMKDNDGEGFLPFERWGSFSGNVFRLTLDGTYPLEPDADTEIRLFADTKYATIKGIENVYDDNPLSFGDSPYLVILWNVGKEYRNSNAYAKAGTIFRASLFQNFRLYTKLLLHYSSLRFFDSENNLSSLAFGYDIGILFKKKSLSVLLAYERMPYEIREDVNFFLEKQRPWGTYHFWNDINQDLEYQSGEEGSVFGFTGGRFHAIDEDFSAPFRKRLLLSFTTRLSQKFSLNIKSILKNISNNFWVRFKDDPGFFETVGERDLYFFSKPFTDYVLSNYSFEEKPFYFQFLFHIMGKEVQKWFFSFSFMAHIGMGYTMFGNGPGANDIGIIDESQANPNTWINGFGRVDGDRAYVGKLYFGFYLAKNLFMAMNLKYRDGTPFAFIGSHYDHNQRAFFLETIQAENKKGVKGGPREDYLSDVSIKIRYNFRIFEWDVTLFGSVFNLLDFGSELSEYVFSGGSRYSNELLIPRSVRAGIGIEF</sequence>
<dbReference type="Proteomes" id="UP000051861">
    <property type="component" value="Unassembled WGS sequence"/>
</dbReference>
<comment type="caution">
    <text evidence="2">The sequence shown here is derived from an EMBL/GenBank/DDBJ whole genome shotgun (WGS) entry which is preliminary data.</text>
</comment>
<protein>
    <recommendedName>
        <fullName evidence="4">TonB-dependent receptor-like beta-barrel domain-containing protein</fullName>
    </recommendedName>
</protein>
<evidence type="ECO:0000256" key="1">
    <source>
        <dbReference type="SAM" id="SignalP"/>
    </source>
</evidence>
<organism evidence="2 3">
    <name type="scientific">candidate division WOR-1 bacterium DG_54_3</name>
    <dbReference type="NCBI Taxonomy" id="1703775"/>
    <lineage>
        <taxon>Bacteria</taxon>
        <taxon>Bacillati</taxon>
        <taxon>Saganbacteria</taxon>
    </lineage>
</organism>
<keyword evidence="1" id="KW-0732">Signal</keyword>